<comment type="caution">
    <text evidence="2">The sequence shown here is derived from an EMBL/GenBank/DDBJ whole genome shotgun (WGS) entry which is preliminary data.</text>
</comment>
<sequence length="93" mass="10904">METKVEKLTEFYLEQSQKNTAQIFDSIKSSVTATAEMLTLAQNETQQAFDRLTQQGVEKFVKNLERIQEQQVKAQQELQEQFRNLFNLFNQQG</sequence>
<dbReference type="RefSeq" id="WP_380027184.1">
    <property type="nucleotide sequence ID" value="NZ_JBHSHC010000116.1"/>
</dbReference>
<evidence type="ECO:0000256" key="1">
    <source>
        <dbReference type="SAM" id="Coils"/>
    </source>
</evidence>
<reference evidence="3" key="1">
    <citation type="journal article" date="2019" name="Int. J. Syst. Evol. Microbiol.">
        <title>The Global Catalogue of Microorganisms (GCM) 10K type strain sequencing project: providing services to taxonomists for standard genome sequencing and annotation.</title>
        <authorList>
            <consortium name="The Broad Institute Genomics Platform"/>
            <consortium name="The Broad Institute Genome Sequencing Center for Infectious Disease"/>
            <person name="Wu L."/>
            <person name="Ma J."/>
        </authorList>
    </citation>
    <scope>NUCLEOTIDE SEQUENCE [LARGE SCALE GENOMIC DNA]</scope>
    <source>
        <strain evidence="3">WYCCWR 12678</strain>
    </source>
</reference>
<evidence type="ECO:0000313" key="2">
    <source>
        <dbReference type="EMBL" id="MFC4769076.1"/>
    </source>
</evidence>
<accession>A0ABV9Q3K1</accession>
<proteinExistence type="predicted"/>
<evidence type="ECO:0000313" key="3">
    <source>
        <dbReference type="Proteomes" id="UP001596002"/>
    </source>
</evidence>
<name>A0ABV9Q3K1_9BACL</name>
<protein>
    <recommendedName>
        <fullName evidence="4">Phasin family protein</fullName>
    </recommendedName>
</protein>
<evidence type="ECO:0008006" key="4">
    <source>
        <dbReference type="Google" id="ProtNLM"/>
    </source>
</evidence>
<dbReference type="EMBL" id="JBHSHC010000116">
    <property type="protein sequence ID" value="MFC4769076.1"/>
    <property type="molecule type" value="Genomic_DNA"/>
</dbReference>
<feature type="coiled-coil region" evidence="1">
    <location>
        <begin position="57"/>
        <end position="84"/>
    </location>
</feature>
<dbReference type="Proteomes" id="UP001596002">
    <property type="component" value="Unassembled WGS sequence"/>
</dbReference>
<gene>
    <name evidence="2" type="ORF">ACFO8Q_17230</name>
</gene>
<organism evidence="2 3">
    <name type="scientific">Effusibacillus consociatus</name>
    <dbReference type="NCBI Taxonomy" id="1117041"/>
    <lineage>
        <taxon>Bacteria</taxon>
        <taxon>Bacillati</taxon>
        <taxon>Bacillota</taxon>
        <taxon>Bacilli</taxon>
        <taxon>Bacillales</taxon>
        <taxon>Alicyclobacillaceae</taxon>
        <taxon>Effusibacillus</taxon>
    </lineage>
</organism>
<keyword evidence="1" id="KW-0175">Coiled coil</keyword>
<keyword evidence="3" id="KW-1185">Reference proteome</keyword>